<evidence type="ECO:0000256" key="4">
    <source>
        <dbReference type="ARBA" id="ARBA00022737"/>
    </source>
</evidence>
<keyword evidence="7" id="KW-1278">Translocase</keyword>
<evidence type="ECO:0000256" key="7">
    <source>
        <dbReference type="ARBA" id="ARBA00022967"/>
    </source>
</evidence>
<gene>
    <name evidence="10" type="ORF">AWN73_11380</name>
</gene>
<dbReference type="PANTHER" id="PTHR43790">
    <property type="entry name" value="CARBOHYDRATE TRANSPORT ATP-BINDING PROTEIN MG119-RELATED"/>
    <property type="match status" value="1"/>
</dbReference>
<dbReference type="FunFam" id="3.40.50.300:FF:000127">
    <property type="entry name" value="Ribose import ATP-binding protein RbsA"/>
    <property type="match status" value="1"/>
</dbReference>
<evidence type="ECO:0000256" key="5">
    <source>
        <dbReference type="ARBA" id="ARBA00022741"/>
    </source>
</evidence>
<dbReference type="SMART" id="SM00382">
    <property type="entry name" value="AAA"/>
    <property type="match status" value="2"/>
</dbReference>
<protein>
    <submittedName>
        <fullName evidence="10">ABC transporter ATP-binding protein</fullName>
    </submittedName>
</protein>
<evidence type="ECO:0000256" key="8">
    <source>
        <dbReference type="ARBA" id="ARBA00023136"/>
    </source>
</evidence>
<keyword evidence="2" id="KW-0813">Transport</keyword>
<dbReference type="GO" id="GO:0005524">
    <property type="term" value="F:ATP binding"/>
    <property type="evidence" value="ECO:0007669"/>
    <property type="project" value="UniProtKB-KW"/>
</dbReference>
<dbReference type="PROSITE" id="PS50893">
    <property type="entry name" value="ABC_TRANSPORTER_2"/>
    <property type="match status" value="2"/>
</dbReference>
<dbReference type="CDD" id="cd03215">
    <property type="entry name" value="ABC_Carb_Monos_II"/>
    <property type="match status" value="1"/>
</dbReference>
<comment type="caution">
    <text evidence="10">The sequence shown here is derived from an EMBL/GenBank/DDBJ whole genome shotgun (WGS) entry which is preliminary data.</text>
</comment>
<dbReference type="InterPro" id="IPR003593">
    <property type="entry name" value="AAA+_ATPase"/>
</dbReference>
<dbReference type="EMBL" id="LRDH01000098">
    <property type="protein sequence ID" value="PPV15519.1"/>
    <property type="molecule type" value="Genomic_DNA"/>
</dbReference>
<dbReference type="InterPro" id="IPR027417">
    <property type="entry name" value="P-loop_NTPase"/>
</dbReference>
<evidence type="ECO:0000256" key="3">
    <source>
        <dbReference type="ARBA" id="ARBA00022475"/>
    </source>
</evidence>
<comment type="subcellular location">
    <subcellularLocation>
        <location evidence="1">Cell membrane</location>
        <topology evidence="1">Peripheral membrane protein</topology>
    </subcellularLocation>
</comment>
<feature type="domain" description="ABC transporter" evidence="9">
    <location>
        <begin position="7"/>
        <end position="240"/>
    </location>
</feature>
<dbReference type="AlphaFoldDB" id="A0A2S7FBN5"/>
<evidence type="ECO:0000256" key="6">
    <source>
        <dbReference type="ARBA" id="ARBA00022840"/>
    </source>
</evidence>
<dbReference type="GO" id="GO:0005886">
    <property type="term" value="C:plasma membrane"/>
    <property type="evidence" value="ECO:0007669"/>
    <property type="project" value="UniProtKB-SubCell"/>
</dbReference>
<reference evidence="10 11" key="1">
    <citation type="submission" date="2016-01" db="EMBL/GenBank/DDBJ databases">
        <title>Characterization of the Clostridium difficile lineages that are prevalent in Hong Kong and China.</title>
        <authorList>
            <person name="Kwok J.S.-L."/>
            <person name="Lam W.-Y."/>
            <person name="Ip M."/>
            <person name="Chan T.-F."/>
            <person name="Hawkey P.M."/>
            <person name="Tsui S.K.-W."/>
        </authorList>
    </citation>
    <scope>NUCLEOTIDE SEQUENCE [LARGE SCALE GENOMIC DNA]</scope>
    <source>
        <strain evidence="10 11">300064</strain>
    </source>
</reference>
<dbReference type="GO" id="GO:0016887">
    <property type="term" value="F:ATP hydrolysis activity"/>
    <property type="evidence" value="ECO:0007669"/>
    <property type="project" value="InterPro"/>
</dbReference>
<accession>A0A2S7FBN5</accession>
<keyword evidence="3" id="KW-1003">Cell membrane</keyword>
<proteinExistence type="predicted"/>
<dbReference type="RefSeq" id="WP_043664145.1">
    <property type="nucleotide sequence ID" value="NZ_JSEG01000010.1"/>
</dbReference>
<evidence type="ECO:0000256" key="2">
    <source>
        <dbReference type="ARBA" id="ARBA00022448"/>
    </source>
</evidence>
<organism evidence="10 11">
    <name type="scientific">Clostridium butyricum</name>
    <dbReference type="NCBI Taxonomy" id="1492"/>
    <lineage>
        <taxon>Bacteria</taxon>
        <taxon>Bacillati</taxon>
        <taxon>Bacillota</taxon>
        <taxon>Clostridia</taxon>
        <taxon>Eubacteriales</taxon>
        <taxon>Clostridiaceae</taxon>
        <taxon>Clostridium</taxon>
    </lineage>
</organism>
<evidence type="ECO:0000259" key="9">
    <source>
        <dbReference type="PROSITE" id="PS50893"/>
    </source>
</evidence>
<name>A0A2S7FBN5_CLOBU</name>
<dbReference type="Gene3D" id="3.40.50.300">
    <property type="entry name" value="P-loop containing nucleotide triphosphate hydrolases"/>
    <property type="match status" value="2"/>
</dbReference>
<evidence type="ECO:0000313" key="10">
    <source>
        <dbReference type="EMBL" id="PPV15519.1"/>
    </source>
</evidence>
<sequence length="512" mass="56399">MEGKNAIQLKNVTKRFGKVIANDNINLSVKKGEILSILGENGSGKTTLMNMISGIYFPDEGEIFIDGREVTICSPKDAFSLGIGMVHQHFKLINVLSAAENIILGMPGSGMLNMEQVEKEIKELSDRYGFELKPYQKIYDMSVSEKQTVEIIKVLYRGADILILDEPTAVLTPQETEKLFSVLRNMRDAGKSIIIITHKLNEVLELSDRVSVLRKGKYIGTVDTNKATVSSLTEMMVGEKVSLNIERNKPKNPVERLQIKNLTCINSDGIRTLNNVSLTANGGEILGIAGIAGSGQKELLEAITGLQHLEGGSIIYKSTDGIDIELLGMKASEIEKNGIRISFVPEDRLGMGLVASMGMTDNMMLRSYNKENSFFVDRKKPRELARSIIEKLSVVTPGTETPVGRLSGGNVQKVLVGREIANNPEILILAYPVRGLDINSSYTIYNLMNEQKKKGVAVICVIEDLDVLIELCDKIVVLNSGEVSGILDARKTNKEEVGLLMTRHRMEELKDA</sequence>
<dbReference type="InterPro" id="IPR003439">
    <property type="entry name" value="ABC_transporter-like_ATP-bd"/>
</dbReference>
<dbReference type="SUPFAM" id="SSF52540">
    <property type="entry name" value="P-loop containing nucleoside triphosphate hydrolases"/>
    <property type="match status" value="2"/>
</dbReference>
<feature type="domain" description="ABC transporter" evidence="9">
    <location>
        <begin position="257"/>
        <end position="505"/>
    </location>
</feature>
<keyword evidence="5" id="KW-0547">Nucleotide-binding</keyword>
<dbReference type="Proteomes" id="UP000238081">
    <property type="component" value="Unassembled WGS sequence"/>
</dbReference>
<keyword evidence="6 10" id="KW-0067">ATP-binding</keyword>
<keyword evidence="4" id="KW-0677">Repeat</keyword>
<dbReference type="PANTHER" id="PTHR43790:SF4">
    <property type="entry name" value="GUANOSINE IMPORT ATP-BINDING PROTEIN NUPO"/>
    <property type="match status" value="1"/>
</dbReference>
<dbReference type="Pfam" id="PF00005">
    <property type="entry name" value="ABC_tran"/>
    <property type="match status" value="2"/>
</dbReference>
<evidence type="ECO:0000313" key="11">
    <source>
        <dbReference type="Proteomes" id="UP000238081"/>
    </source>
</evidence>
<evidence type="ECO:0000256" key="1">
    <source>
        <dbReference type="ARBA" id="ARBA00004202"/>
    </source>
</evidence>
<dbReference type="InterPro" id="IPR050107">
    <property type="entry name" value="ABC_carbohydrate_import_ATPase"/>
</dbReference>
<dbReference type="CDD" id="cd03216">
    <property type="entry name" value="ABC_Carb_Monos_I"/>
    <property type="match status" value="1"/>
</dbReference>
<keyword evidence="8" id="KW-0472">Membrane</keyword>